<dbReference type="AlphaFoldDB" id="A0A1G4ML48"/>
<organism evidence="2 3">
    <name type="scientific">Lachancea fermentati</name>
    <name type="common">Zygosaccharomyces fermentati</name>
    <dbReference type="NCBI Taxonomy" id="4955"/>
    <lineage>
        <taxon>Eukaryota</taxon>
        <taxon>Fungi</taxon>
        <taxon>Dikarya</taxon>
        <taxon>Ascomycota</taxon>
        <taxon>Saccharomycotina</taxon>
        <taxon>Saccharomycetes</taxon>
        <taxon>Saccharomycetales</taxon>
        <taxon>Saccharomycetaceae</taxon>
        <taxon>Lachancea</taxon>
    </lineage>
</organism>
<feature type="region of interest" description="Disordered" evidence="1">
    <location>
        <begin position="1"/>
        <end position="65"/>
    </location>
</feature>
<evidence type="ECO:0000256" key="1">
    <source>
        <dbReference type="SAM" id="MobiDB-lite"/>
    </source>
</evidence>
<dbReference type="Proteomes" id="UP000190831">
    <property type="component" value="Chromosome H"/>
</dbReference>
<name>A0A1G4ML48_LACFM</name>
<protein>
    <submittedName>
        <fullName evidence="2">LAFE_0H16556g1_1</fullName>
    </submittedName>
</protein>
<reference evidence="2 3" key="1">
    <citation type="submission" date="2016-03" db="EMBL/GenBank/DDBJ databases">
        <authorList>
            <person name="Devillers H."/>
        </authorList>
    </citation>
    <scope>NUCLEOTIDE SEQUENCE [LARGE SCALE GENOMIC DNA]</scope>
    <source>
        <strain evidence="2">CBS 6772</strain>
    </source>
</reference>
<keyword evidence="3" id="KW-1185">Reference proteome</keyword>
<feature type="region of interest" description="Disordered" evidence="1">
    <location>
        <begin position="109"/>
        <end position="131"/>
    </location>
</feature>
<proteinExistence type="predicted"/>
<evidence type="ECO:0000313" key="2">
    <source>
        <dbReference type="EMBL" id="SCW04573.1"/>
    </source>
</evidence>
<evidence type="ECO:0000313" key="3">
    <source>
        <dbReference type="Proteomes" id="UP000190831"/>
    </source>
</evidence>
<feature type="compositionally biased region" description="Basic and acidic residues" evidence="1">
    <location>
        <begin position="109"/>
        <end position="118"/>
    </location>
</feature>
<accession>A0A1G4ML48</accession>
<gene>
    <name evidence="2" type="ORF">LAFE_0H16556G</name>
</gene>
<sequence>MCKSAAQHAGPSEPGRTLAPPSEHPFLHGPRCGRAGARAFRIESPAGPGPRPSAQRSRPRPLGAGAAKARYLLSAGRTACAGRTAPAWAAASGALHGVARWRWCHVTRDPRTPHETPTHRAGALASRRLPKQATVRAPPRTARPQHLIAHRCALCRAR</sequence>
<dbReference type="EMBL" id="LT598491">
    <property type="protein sequence ID" value="SCW04573.1"/>
    <property type="molecule type" value="Genomic_DNA"/>
</dbReference>